<dbReference type="Pfam" id="PF13424">
    <property type="entry name" value="TPR_12"/>
    <property type="match status" value="2"/>
</dbReference>
<accession>A0ABQ2ESZ5</accession>
<dbReference type="Pfam" id="PF00990">
    <property type="entry name" value="GGDEF"/>
    <property type="match status" value="1"/>
</dbReference>
<feature type="compositionally biased region" description="Polar residues" evidence="3">
    <location>
        <begin position="1"/>
        <end position="10"/>
    </location>
</feature>
<protein>
    <recommendedName>
        <fullName evidence="9">Diguanylate cyclase</fullName>
    </recommendedName>
</protein>
<dbReference type="PROSITE" id="PS50005">
    <property type="entry name" value="TPR"/>
    <property type="match status" value="5"/>
</dbReference>
<name>A0ABQ2ESZ5_9DEIO</name>
<feature type="coiled-coil region" evidence="2">
    <location>
        <begin position="1079"/>
        <end position="1106"/>
    </location>
</feature>
<dbReference type="SMART" id="SM00471">
    <property type="entry name" value="HDc"/>
    <property type="match status" value="1"/>
</dbReference>
<evidence type="ECO:0000259" key="4">
    <source>
        <dbReference type="PROSITE" id="PS50887"/>
    </source>
</evidence>
<sequence>MTTDSCSDPGSMTDPLKTLAGNSRSEELQGLNAAARSLVKDDPQKAWQEAAGLLQQAEELGDVSAQASALHTQALSRMEAGDQEQSQSLAELAAERYTLAAETPGYCEVQLLRTKFALSGNRPEEALSLCNDIIDRTAQDEPTTTLAEALLTKAMVLFRQGRHAEASSSLQHSGEVRLLLGDKAGHAKCLNNIGLIYEAAGDFAQALNSFMRCLEFLRTNDIAMNGLLSACLVNVGKVYRELGETDNAVDSLTRGVEIAEQARHLDQTGVYVSLAAGHSELGLIHRERRQFQEALDAFMQALHVTRSEGMRLEKVAKSGGALHEEAEVLDNIGQTYALMGETDQAFKALNQALQLSLAADDTSCQASVLTHLGSLYAKGEQYQQAIPLLRRALKFADAMALRRPALEAHEQLARALMGAGQATEAASHLLVVTELQRDLFRSDNERRLRNLTGQLELEKARYQADVYRQLNDVSLKARQEAEKEVQARTAELERAQLEIVNRLGLAAEYRDDKTGVHTYRVGNIAALLAEALGLPQAQVDLIRLAARLHDVGKIGIPDTILLKPGKFTPEEYEVMKHHTTIGARVLQGGRTELMHLAEQIALTHHERWDGQGYPRRLSGQDIPLAGRLVAVADVWDALTSERPYKGAWDATEALAELRAQAGRQFDPAIVEALVQLAENGDLERLDDRMPPRTEAAPDRSPLHLAETGPAPETHNPAFENVIPYIEALIKGAWQVRDEGPEALTGPSQQALELAHQYGYAPGVGYAQRNLAYAHAEQQQYSEAVDLLTKARMCAEQLSDKLLKRDCAAQLSRIYAHLLDPDRALSYALLSLEVSRALQDQAGEAQALLDVGRVYTTLEGREEQALDSIRGAATLFDGLSDLNAAASCRVALAQLHFGLGHLEEAAFEGRQALALAAGGGTAPVQVQALTVTARALEALGDWSSARALYQAAWDTGEPREPHMAEQVAWTGLYFARGLLRHGEPDEGERLLAHTLKLAHQHDLKDIAEQVCREHIGLYRARGDAELALAFQEQAHALEVEQFRQDNGRRALALTIGHHSDRVRAESDSFHSRSVELATTNVALEQANQEKTALLAALQEQTKVLERQSREDGLTGVYNRRHIEEVLAAEHSRHRQTHRPLSLIMIDIDHFKAVNDQFSHPVGDEVLRRVAKLFKTTCRADDLVGRYGGEEFLIVLPDTTVQQATEVAERIRRLVEDYPWREIHPKLRVTLSLGVCGRMDFANHERLLSLVDEKLYEAKHAGRNCVAS</sequence>
<feature type="repeat" description="TPR" evidence="1">
    <location>
        <begin position="229"/>
        <end position="262"/>
    </location>
</feature>
<dbReference type="EMBL" id="BMPP01000003">
    <property type="protein sequence ID" value="GGK19113.1"/>
    <property type="molecule type" value="Genomic_DNA"/>
</dbReference>
<evidence type="ECO:0008006" key="9">
    <source>
        <dbReference type="Google" id="ProtNLM"/>
    </source>
</evidence>
<dbReference type="SMART" id="SM00267">
    <property type="entry name" value="GGDEF"/>
    <property type="match status" value="1"/>
</dbReference>
<gene>
    <name evidence="7" type="ORF">GCM10008955_10680</name>
</gene>
<comment type="caution">
    <text evidence="7">The sequence shown here is derived from an EMBL/GenBank/DDBJ whole genome shotgun (WGS) entry which is preliminary data.</text>
</comment>
<organism evidence="7 8">
    <name type="scientific">Deinococcus malanensis</name>
    <dbReference type="NCBI Taxonomy" id="1706855"/>
    <lineage>
        <taxon>Bacteria</taxon>
        <taxon>Thermotogati</taxon>
        <taxon>Deinococcota</taxon>
        <taxon>Deinococci</taxon>
        <taxon>Deinococcales</taxon>
        <taxon>Deinococcaceae</taxon>
        <taxon>Deinococcus</taxon>
    </lineage>
</organism>
<evidence type="ECO:0000313" key="8">
    <source>
        <dbReference type="Proteomes" id="UP000647587"/>
    </source>
</evidence>
<dbReference type="SUPFAM" id="SSF109604">
    <property type="entry name" value="HD-domain/PDEase-like"/>
    <property type="match status" value="1"/>
</dbReference>
<evidence type="ECO:0000259" key="5">
    <source>
        <dbReference type="PROSITE" id="PS51831"/>
    </source>
</evidence>
<feature type="repeat" description="TPR" evidence="1">
    <location>
        <begin position="366"/>
        <end position="399"/>
    </location>
</feature>
<dbReference type="SUPFAM" id="SSF48452">
    <property type="entry name" value="TPR-like"/>
    <property type="match status" value="3"/>
</dbReference>
<evidence type="ECO:0000259" key="6">
    <source>
        <dbReference type="PROSITE" id="PS51832"/>
    </source>
</evidence>
<dbReference type="InterPro" id="IPR000160">
    <property type="entry name" value="GGDEF_dom"/>
</dbReference>
<dbReference type="Pfam" id="PF13487">
    <property type="entry name" value="HD_5"/>
    <property type="match status" value="1"/>
</dbReference>
<reference evidence="8" key="1">
    <citation type="journal article" date="2019" name="Int. J. Syst. Evol. Microbiol.">
        <title>The Global Catalogue of Microorganisms (GCM) 10K type strain sequencing project: providing services to taxonomists for standard genome sequencing and annotation.</title>
        <authorList>
            <consortium name="The Broad Institute Genomics Platform"/>
            <consortium name="The Broad Institute Genome Sequencing Center for Infectious Disease"/>
            <person name="Wu L."/>
            <person name="Ma J."/>
        </authorList>
    </citation>
    <scope>NUCLEOTIDE SEQUENCE [LARGE SCALE GENOMIC DNA]</scope>
    <source>
        <strain evidence="8">JCM 30331</strain>
    </source>
</reference>
<dbReference type="SMART" id="SM00028">
    <property type="entry name" value="TPR"/>
    <property type="match status" value="8"/>
</dbReference>
<evidence type="ECO:0000256" key="2">
    <source>
        <dbReference type="SAM" id="Coils"/>
    </source>
</evidence>
<dbReference type="InterPro" id="IPR043128">
    <property type="entry name" value="Rev_trsase/Diguanyl_cyclase"/>
</dbReference>
<dbReference type="Gene3D" id="3.30.70.270">
    <property type="match status" value="1"/>
</dbReference>
<dbReference type="PANTHER" id="PTHR45228">
    <property type="entry name" value="CYCLIC DI-GMP PHOSPHODIESTERASE TM_0186-RELATED"/>
    <property type="match status" value="1"/>
</dbReference>
<feature type="domain" description="HD-GYP" evidence="6">
    <location>
        <begin position="492"/>
        <end position="689"/>
    </location>
</feature>
<feature type="compositionally biased region" description="Basic and acidic residues" evidence="3">
    <location>
        <begin position="684"/>
        <end position="701"/>
    </location>
</feature>
<dbReference type="Gene3D" id="1.10.3210.10">
    <property type="entry name" value="Hypothetical protein af1432"/>
    <property type="match status" value="1"/>
</dbReference>
<keyword evidence="2" id="KW-0175">Coiled coil</keyword>
<dbReference type="CDD" id="cd01949">
    <property type="entry name" value="GGDEF"/>
    <property type="match status" value="1"/>
</dbReference>
<dbReference type="NCBIfam" id="TIGR00254">
    <property type="entry name" value="GGDEF"/>
    <property type="match status" value="1"/>
</dbReference>
<feature type="domain" description="GGDEF" evidence="4">
    <location>
        <begin position="1137"/>
        <end position="1266"/>
    </location>
</feature>
<feature type="repeat" description="TPR" evidence="1">
    <location>
        <begin position="326"/>
        <end position="359"/>
    </location>
</feature>
<feature type="repeat" description="TPR" evidence="1">
    <location>
        <begin position="275"/>
        <end position="308"/>
    </location>
</feature>
<dbReference type="Proteomes" id="UP000647587">
    <property type="component" value="Unassembled WGS sequence"/>
</dbReference>
<dbReference type="SUPFAM" id="SSF55073">
    <property type="entry name" value="Nucleotide cyclase"/>
    <property type="match status" value="1"/>
</dbReference>
<dbReference type="CDD" id="cd00077">
    <property type="entry name" value="HDc"/>
    <property type="match status" value="1"/>
</dbReference>
<keyword evidence="1" id="KW-0802">TPR repeat</keyword>
<feature type="repeat" description="TPR" evidence="1">
    <location>
        <begin position="187"/>
        <end position="220"/>
    </location>
</feature>
<dbReference type="PANTHER" id="PTHR45228:SF8">
    <property type="entry name" value="TWO-COMPONENT RESPONSE REGULATOR-RELATED"/>
    <property type="match status" value="1"/>
</dbReference>
<dbReference type="InterPro" id="IPR052020">
    <property type="entry name" value="Cyclic_di-GMP/3'3'-cGAMP_PDE"/>
</dbReference>
<dbReference type="PROSITE" id="PS51832">
    <property type="entry name" value="HD_GYP"/>
    <property type="match status" value="1"/>
</dbReference>
<feature type="domain" description="HD" evidence="5">
    <location>
        <begin position="514"/>
        <end position="638"/>
    </location>
</feature>
<feature type="region of interest" description="Disordered" evidence="3">
    <location>
        <begin position="1"/>
        <end position="23"/>
    </location>
</feature>
<dbReference type="PROSITE" id="PS50887">
    <property type="entry name" value="GGDEF"/>
    <property type="match status" value="1"/>
</dbReference>
<keyword evidence="8" id="KW-1185">Reference proteome</keyword>
<dbReference type="InterPro" id="IPR029787">
    <property type="entry name" value="Nucleotide_cyclase"/>
</dbReference>
<evidence type="ECO:0000256" key="3">
    <source>
        <dbReference type="SAM" id="MobiDB-lite"/>
    </source>
</evidence>
<dbReference type="Pfam" id="PF13181">
    <property type="entry name" value="TPR_8"/>
    <property type="match status" value="1"/>
</dbReference>
<dbReference type="InterPro" id="IPR011990">
    <property type="entry name" value="TPR-like_helical_dom_sf"/>
</dbReference>
<proteinExistence type="predicted"/>
<dbReference type="PROSITE" id="PS51831">
    <property type="entry name" value="HD"/>
    <property type="match status" value="1"/>
</dbReference>
<dbReference type="InterPro" id="IPR006674">
    <property type="entry name" value="HD_domain"/>
</dbReference>
<evidence type="ECO:0000313" key="7">
    <source>
        <dbReference type="EMBL" id="GGK19113.1"/>
    </source>
</evidence>
<evidence type="ECO:0000256" key="1">
    <source>
        <dbReference type="PROSITE-ProRule" id="PRU00339"/>
    </source>
</evidence>
<feature type="region of interest" description="Disordered" evidence="3">
    <location>
        <begin position="684"/>
        <end position="716"/>
    </location>
</feature>
<dbReference type="Gene3D" id="1.25.40.10">
    <property type="entry name" value="Tetratricopeptide repeat domain"/>
    <property type="match status" value="4"/>
</dbReference>
<dbReference type="InterPro" id="IPR003607">
    <property type="entry name" value="HD/PDEase_dom"/>
</dbReference>
<dbReference type="InterPro" id="IPR019734">
    <property type="entry name" value="TPR_rpt"/>
</dbReference>
<dbReference type="InterPro" id="IPR037522">
    <property type="entry name" value="HD_GYP_dom"/>
</dbReference>